<dbReference type="InterPro" id="IPR027469">
    <property type="entry name" value="Cation_efflux_TMD_sf"/>
</dbReference>
<dbReference type="InterPro" id="IPR027470">
    <property type="entry name" value="Cation_efflux_CTD"/>
</dbReference>
<proteinExistence type="inferred from homology"/>
<dbReference type="AlphaFoldDB" id="A0A7D9CVK2"/>
<dbReference type="SUPFAM" id="SSF160240">
    <property type="entry name" value="Cation efflux protein cytoplasmic domain-like"/>
    <property type="match status" value="1"/>
</dbReference>
<feature type="compositionally biased region" description="Polar residues" evidence="8">
    <location>
        <begin position="231"/>
        <end position="249"/>
    </location>
</feature>
<feature type="domain" description="Cation efflux protein cytoplasmic" evidence="11">
    <location>
        <begin position="342"/>
        <end position="412"/>
    </location>
</feature>
<reference evidence="13 14" key="1">
    <citation type="submission" date="2019-07" db="EMBL/GenBank/DDBJ databases">
        <authorList>
            <person name="Friedrich A."/>
            <person name="Schacherer J."/>
        </authorList>
    </citation>
    <scope>NUCLEOTIDE SEQUENCE [LARGE SCALE GENOMIC DNA]</scope>
</reference>
<dbReference type="GO" id="GO:0000329">
    <property type="term" value="C:fungal-type vacuole membrane"/>
    <property type="evidence" value="ECO:0007669"/>
    <property type="project" value="TreeGrafter"/>
</dbReference>
<evidence type="ECO:0000256" key="1">
    <source>
        <dbReference type="ARBA" id="ARBA00004141"/>
    </source>
</evidence>
<feature type="transmembrane region" description="Helical" evidence="9">
    <location>
        <begin position="43"/>
        <end position="60"/>
    </location>
</feature>
<dbReference type="NCBIfam" id="TIGR01297">
    <property type="entry name" value="CDF"/>
    <property type="match status" value="1"/>
</dbReference>
<feature type="region of interest" description="Disordered" evidence="8">
    <location>
        <begin position="449"/>
        <end position="471"/>
    </location>
</feature>
<feature type="transmembrane region" description="Helical" evidence="9">
    <location>
        <begin position="114"/>
        <end position="133"/>
    </location>
</feature>
<keyword evidence="3" id="KW-0813">Transport</keyword>
<evidence type="ECO:0000256" key="7">
    <source>
        <dbReference type="ARBA" id="ARBA00023136"/>
    </source>
</evidence>
<feature type="transmembrane region" description="Helical" evidence="9">
    <location>
        <begin position="309"/>
        <end position="327"/>
    </location>
</feature>
<comment type="subcellular location">
    <subcellularLocation>
        <location evidence="1">Membrane</location>
        <topology evidence="1">Multi-pass membrane protein</topology>
    </subcellularLocation>
</comment>
<dbReference type="EMBL" id="JABCYN010000036">
    <property type="protein sequence ID" value="KAF6008456.1"/>
    <property type="molecule type" value="Genomic_DNA"/>
</dbReference>
<dbReference type="GO" id="GO:0005385">
    <property type="term" value="F:zinc ion transmembrane transporter activity"/>
    <property type="evidence" value="ECO:0007669"/>
    <property type="project" value="TreeGrafter"/>
</dbReference>
<name>A0A7D9CVK2_DEKBR</name>
<dbReference type="Pfam" id="PF16916">
    <property type="entry name" value="ZT_dimer"/>
    <property type="match status" value="1"/>
</dbReference>
<evidence type="ECO:0000256" key="6">
    <source>
        <dbReference type="ARBA" id="ARBA00022989"/>
    </source>
</evidence>
<evidence type="ECO:0000313" key="13">
    <source>
        <dbReference type="EMBL" id="VUG16456.1"/>
    </source>
</evidence>
<dbReference type="Gene3D" id="1.20.1510.10">
    <property type="entry name" value="Cation efflux protein transmembrane domain"/>
    <property type="match status" value="2"/>
</dbReference>
<evidence type="ECO:0000256" key="8">
    <source>
        <dbReference type="SAM" id="MobiDB-lite"/>
    </source>
</evidence>
<evidence type="ECO:0000256" key="9">
    <source>
        <dbReference type="SAM" id="Phobius"/>
    </source>
</evidence>
<feature type="transmembrane region" description="Helical" evidence="9">
    <location>
        <begin position="81"/>
        <end position="102"/>
    </location>
</feature>
<dbReference type="PANTHER" id="PTHR45820:SF4">
    <property type="entry name" value="ZINC TRANSPORTER 63C, ISOFORM F"/>
    <property type="match status" value="1"/>
</dbReference>
<feature type="domain" description="Cation efflux protein transmembrane" evidence="10">
    <location>
        <begin position="15"/>
        <end position="335"/>
    </location>
</feature>
<feature type="compositionally biased region" description="Basic and acidic residues" evidence="8">
    <location>
        <begin position="459"/>
        <end position="468"/>
    </location>
</feature>
<protein>
    <submittedName>
        <fullName evidence="13">DEBR0S1_17260g1_1</fullName>
    </submittedName>
</protein>
<sequence length="495" mass="54369">MTLSKKEVKIISLMTLDTVFFLLEIIIGYLVNSLALIADSFHMLNDIISLSVALWAVNVAKNRVADAKFTYGWLRAEILGALVNGVFLVALCFTIFIEAIQRFIQPPVITNPKLILFVGTIGLISNIVGLFLFHDTEHSHDNSHEERHHHVADLEANTVHDGNERAHLQQRVASSGMASSSTTSLLSQNYKSGKILGEAGDDSDIDSILPAVVVKKLGNYGATVNRLATQAQSGADSSAHANGESNGSLRANIENRLHKQNEKQRKPRSLNMHGVFLHVFGDCLGNIGVMVTALLIWKTDYSWRFYFDPAVSLVITFIIFSTAVPLCKSSSRILLQGSPVSVDSDEVKNSILCIPEVISVHDFHIWNLTEAYLIATMHVDLNCSPERFLTIAANIKSHLHNFGIHNATIQPEFSNYYAREHMLPKRYSSSQNLPAQAMTSDSVYNATGNGSSENLIHPGSHDSSKHSATEGNESINDLHCMVDACANCTTSDCIN</sequence>
<evidence type="ECO:0000313" key="15">
    <source>
        <dbReference type="Proteomes" id="UP000568158"/>
    </source>
</evidence>
<evidence type="ECO:0000256" key="2">
    <source>
        <dbReference type="ARBA" id="ARBA00008873"/>
    </source>
</evidence>
<gene>
    <name evidence="13" type="primary">ZRC1</name>
    <name evidence="13" type="ORF">DEBR0S1_17260G</name>
    <name evidence="12" type="ORF">HII12_004205</name>
</gene>
<dbReference type="SUPFAM" id="SSF161111">
    <property type="entry name" value="Cation efflux protein transmembrane domain-like"/>
    <property type="match status" value="1"/>
</dbReference>
<evidence type="ECO:0000256" key="3">
    <source>
        <dbReference type="ARBA" id="ARBA00022448"/>
    </source>
</evidence>
<reference evidence="12 15" key="2">
    <citation type="journal article" date="2020" name="Appl. Microbiol. Biotechnol.">
        <title>Targeted gene deletion in Brettanomyces bruxellensis with an expression-free CRISPR-Cas9 system.</title>
        <authorList>
            <person name="Varela C."/>
            <person name="Bartel C."/>
            <person name="Onetto C."/>
            <person name="Borneman A."/>
        </authorList>
    </citation>
    <scope>NUCLEOTIDE SEQUENCE [LARGE SCALE GENOMIC DNA]</scope>
    <source>
        <strain evidence="12 15">AWRI1613</strain>
    </source>
</reference>
<organism evidence="13 14">
    <name type="scientific">Dekkera bruxellensis</name>
    <name type="common">Brettanomyces custersii</name>
    <dbReference type="NCBI Taxonomy" id="5007"/>
    <lineage>
        <taxon>Eukaryota</taxon>
        <taxon>Fungi</taxon>
        <taxon>Dikarya</taxon>
        <taxon>Ascomycota</taxon>
        <taxon>Saccharomycotina</taxon>
        <taxon>Pichiomycetes</taxon>
        <taxon>Pichiales</taxon>
        <taxon>Pichiaceae</taxon>
        <taxon>Brettanomyces</taxon>
    </lineage>
</organism>
<comment type="similarity">
    <text evidence="2">Belongs to the cation diffusion facilitator (CDF) transporter (TC 2.A.4) family. SLC30A subfamily.</text>
</comment>
<feature type="transmembrane region" description="Helical" evidence="9">
    <location>
        <begin position="12"/>
        <end position="31"/>
    </location>
</feature>
<dbReference type="EMBL" id="CABFWN010000001">
    <property type="protein sequence ID" value="VUG16456.1"/>
    <property type="molecule type" value="Genomic_DNA"/>
</dbReference>
<keyword evidence="5" id="KW-0862">Zinc</keyword>
<evidence type="ECO:0000313" key="14">
    <source>
        <dbReference type="Proteomes" id="UP000478008"/>
    </source>
</evidence>
<evidence type="ECO:0000313" key="12">
    <source>
        <dbReference type="EMBL" id="KAF6008456.1"/>
    </source>
</evidence>
<dbReference type="PANTHER" id="PTHR45820">
    <property type="entry name" value="FI23527P1"/>
    <property type="match status" value="1"/>
</dbReference>
<dbReference type="Proteomes" id="UP000478008">
    <property type="component" value="Unassembled WGS sequence"/>
</dbReference>
<feature type="region of interest" description="Disordered" evidence="8">
    <location>
        <begin position="231"/>
        <end position="250"/>
    </location>
</feature>
<dbReference type="Pfam" id="PF01545">
    <property type="entry name" value="Cation_efflux"/>
    <property type="match status" value="1"/>
</dbReference>
<keyword evidence="14" id="KW-1185">Reference proteome</keyword>
<keyword evidence="6 9" id="KW-1133">Transmembrane helix</keyword>
<dbReference type="Proteomes" id="UP000568158">
    <property type="component" value="Unassembled WGS sequence"/>
</dbReference>
<evidence type="ECO:0000259" key="10">
    <source>
        <dbReference type="Pfam" id="PF01545"/>
    </source>
</evidence>
<accession>A0A7D9CVK2</accession>
<keyword evidence="4 9" id="KW-0812">Transmembrane</keyword>
<keyword evidence="7 9" id="KW-0472">Membrane</keyword>
<dbReference type="GO" id="GO:0006882">
    <property type="term" value="P:intracellular zinc ion homeostasis"/>
    <property type="evidence" value="ECO:0007669"/>
    <property type="project" value="TreeGrafter"/>
</dbReference>
<evidence type="ECO:0000256" key="4">
    <source>
        <dbReference type="ARBA" id="ARBA00022692"/>
    </source>
</evidence>
<dbReference type="InterPro" id="IPR002524">
    <property type="entry name" value="Cation_efflux"/>
</dbReference>
<dbReference type="InterPro" id="IPR058533">
    <property type="entry name" value="Cation_efflux_TM"/>
</dbReference>
<dbReference type="InterPro" id="IPR036837">
    <property type="entry name" value="Cation_efflux_CTD_sf"/>
</dbReference>
<evidence type="ECO:0000256" key="5">
    <source>
        <dbReference type="ARBA" id="ARBA00022833"/>
    </source>
</evidence>
<feature type="transmembrane region" description="Helical" evidence="9">
    <location>
        <begin position="275"/>
        <end position="297"/>
    </location>
</feature>
<evidence type="ECO:0000259" key="11">
    <source>
        <dbReference type="Pfam" id="PF16916"/>
    </source>
</evidence>